<name>E3J777_PSEI1</name>
<evidence type="ECO:0000313" key="8">
    <source>
        <dbReference type="Proteomes" id="UP000002484"/>
    </source>
</evidence>
<keyword evidence="2 5" id="KW-0349">Heme</keyword>
<dbReference type="KEGG" id="fri:FraEuI1c_6460"/>
<accession>E3J777</accession>
<proteinExistence type="predicted"/>
<dbReference type="GO" id="GO:0020037">
    <property type="term" value="F:heme binding"/>
    <property type="evidence" value="ECO:0007669"/>
    <property type="project" value="InterPro"/>
</dbReference>
<evidence type="ECO:0000256" key="2">
    <source>
        <dbReference type="ARBA" id="ARBA00022617"/>
    </source>
</evidence>
<evidence type="ECO:0000256" key="3">
    <source>
        <dbReference type="ARBA" id="ARBA00022723"/>
    </source>
</evidence>
<reference evidence="7 8" key="1">
    <citation type="submission" date="2010-10" db="EMBL/GenBank/DDBJ databases">
        <title>Complete sequence of Frankia sp. EuI1c.</title>
        <authorList>
            <consortium name="US DOE Joint Genome Institute"/>
            <person name="Lucas S."/>
            <person name="Copeland A."/>
            <person name="Lapidus A."/>
            <person name="Cheng J.-F."/>
            <person name="Bruce D."/>
            <person name="Goodwin L."/>
            <person name="Pitluck S."/>
            <person name="Chertkov O."/>
            <person name="Detter J.C."/>
            <person name="Han C."/>
            <person name="Tapia R."/>
            <person name="Land M."/>
            <person name="Hauser L."/>
            <person name="Jeffries C."/>
            <person name="Kyrpides N."/>
            <person name="Ivanova N."/>
            <person name="Mikhailova N."/>
            <person name="Beauchemin N."/>
            <person name="Sen A."/>
            <person name="Sur S.A."/>
            <person name="Gtari M."/>
            <person name="Wall L."/>
            <person name="Tisa L."/>
            <person name="Woyke T."/>
        </authorList>
    </citation>
    <scope>NUCLEOTIDE SEQUENCE [LARGE SCALE GENOMIC DNA]</scope>
    <source>
        <strain evidence="8">DSM 45817 / CECT 9037 / EuI1c</strain>
    </source>
</reference>
<dbReference type="Proteomes" id="UP000002484">
    <property type="component" value="Chromosome"/>
</dbReference>
<evidence type="ECO:0000256" key="1">
    <source>
        <dbReference type="ARBA" id="ARBA00022448"/>
    </source>
</evidence>
<dbReference type="AlphaFoldDB" id="E3J777"/>
<feature type="region of interest" description="Disordered" evidence="6">
    <location>
        <begin position="253"/>
        <end position="276"/>
    </location>
</feature>
<organism evidence="7 8">
    <name type="scientific">Pseudofrankia inefficax (strain DSM 45817 / CECT 9037 / DDB 130130 / EuI1c)</name>
    <name type="common">Frankia inefficax</name>
    <dbReference type="NCBI Taxonomy" id="298654"/>
    <lineage>
        <taxon>Bacteria</taxon>
        <taxon>Bacillati</taxon>
        <taxon>Actinomycetota</taxon>
        <taxon>Actinomycetes</taxon>
        <taxon>Frankiales</taxon>
        <taxon>Frankiaceae</taxon>
        <taxon>Pseudofrankia</taxon>
    </lineage>
</organism>
<dbReference type="Gene3D" id="1.10.490.10">
    <property type="entry name" value="Globins"/>
    <property type="match status" value="1"/>
</dbReference>
<dbReference type="STRING" id="298654.FraEuI1c_6460"/>
<dbReference type="GO" id="GO:0019825">
    <property type="term" value="F:oxygen binding"/>
    <property type="evidence" value="ECO:0007669"/>
    <property type="project" value="InterPro"/>
</dbReference>
<keyword evidence="8" id="KW-1185">Reference proteome</keyword>
<protein>
    <submittedName>
        <fullName evidence="7">Globin</fullName>
    </submittedName>
</protein>
<dbReference type="Pfam" id="PF01152">
    <property type="entry name" value="Bac_globin"/>
    <property type="match status" value="1"/>
</dbReference>
<dbReference type="EMBL" id="CP002299">
    <property type="protein sequence ID" value="ADP84441.1"/>
    <property type="molecule type" value="Genomic_DNA"/>
</dbReference>
<feature type="region of interest" description="Disordered" evidence="6">
    <location>
        <begin position="165"/>
        <end position="195"/>
    </location>
</feature>
<evidence type="ECO:0000256" key="5">
    <source>
        <dbReference type="PIRSR" id="PIRSR601486-1"/>
    </source>
</evidence>
<feature type="binding site" description="distal binding residue" evidence="5">
    <location>
        <position position="87"/>
    </location>
    <ligand>
        <name>heme</name>
        <dbReference type="ChEBI" id="CHEBI:30413"/>
    </ligand>
    <ligandPart>
        <name>Fe</name>
        <dbReference type="ChEBI" id="CHEBI:18248"/>
    </ligandPart>
</feature>
<sequence length="276" mass="30636">MTRAVRAPLWQRPRPRRRVVVFGSGIVECRTPPRASLGRVIVGSSLYAEVGGLDGLRRLSPAFYDRVLADELLAPVFAHFTPTHLDHVAVWLGEVFGGPEDFSATLGGHQALLRSHLGLGIRDEHRRRWLELMAHAISEILPGQPELAATLMAYFEWGTAIAPGHLTEPGRRRSRRTRPHPTLGTRGPRPLTWPAPRLRPAPCRWQQEPALTAGRVPYDEGGCRTTSPIRTRQETVAAGSLPVPGRVGCWRRRGGMKTDGLGVRRSSQSRPRRADH</sequence>
<dbReference type="InterPro" id="IPR009050">
    <property type="entry name" value="Globin-like_sf"/>
</dbReference>
<dbReference type="SUPFAM" id="SSF46458">
    <property type="entry name" value="Globin-like"/>
    <property type="match status" value="1"/>
</dbReference>
<dbReference type="HOGENOM" id="CLU_1007441_0_0_11"/>
<dbReference type="eggNOG" id="COG2346">
    <property type="taxonomic scope" value="Bacteria"/>
</dbReference>
<dbReference type="GO" id="GO:0046872">
    <property type="term" value="F:metal ion binding"/>
    <property type="evidence" value="ECO:0007669"/>
    <property type="project" value="UniProtKB-KW"/>
</dbReference>
<dbReference type="InParanoid" id="E3J777"/>
<evidence type="ECO:0000313" key="7">
    <source>
        <dbReference type="EMBL" id="ADP84441.1"/>
    </source>
</evidence>
<dbReference type="CDD" id="cd14775">
    <property type="entry name" value="TrHb2_O-like"/>
    <property type="match status" value="1"/>
</dbReference>
<evidence type="ECO:0000256" key="4">
    <source>
        <dbReference type="ARBA" id="ARBA00023004"/>
    </source>
</evidence>
<evidence type="ECO:0000256" key="6">
    <source>
        <dbReference type="SAM" id="MobiDB-lite"/>
    </source>
</evidence>
<keyword evidence="4 5" id="KW-0408">Iron</keyword>
<keyword evidence="3 5" id="KW-0479">Metal-binding</keyword>
<keyword evidence="1" id="KW-0813">Transport</keyword>
<dbReference type="InterPro" id="IPR012292">
    <property type="entry name" value="Globin/Proto"/>
</dbReference>
<gene>
    <name evidence="7" type="ordered locus">FraEuI1c_6460</name>
</gene>
<dbReference type="InterPro" id="IPR001486">
    <property type="entry name" value="Hemoglobin_trunc"/>
</dbReference>